<gene>
    <name evidence="3" type="ORF">ABVT43_04305</name>
</gene>
<dbReference type="InterPro" id="IPR007280">
    <property type="entry name" value="Peptidase_C_arc/bac"/>
</dbReference>
<comment type="cofactor">
    <cofactor evidence="1">
        <name>Ca(2+)</name>
        <dbReference type="ChEBI" id="CHEBI:29108"/>
    </cofactor>
</comment>
<proteinExistence type="predicted"/>
<sequence>MHLVKSHCPIARQVAKTVMSVCVGLSLSVSASNASSNNLSELLNHSNALTLKESLQQSSQTKIAERKNISVTLNLENSLISSLNDGSTKIVTQKIQVPGAGLIKPHFSQFEIPDGAYVTVSNRSGTESYRYANNEKDDLTYSVESGDDGRKSFSSISIFGDTAVIRLHVPAGSVWRPQHGVVVDSYLEGYSEEKIYEALHSIKSTCGSNQRQDAICYENSHPTEFARSKAVAKFFTGTGSVCTAWRVGNENRMFTNNHCNKTDSEIKGSESWFNYQRTSCGGSTNESNIVKVSGASMLKTDAILDYTLYTVNNFSSLSSFGNLGLDPRALTVGEEIYIPQHGSGNPKELAIESDQNSGNVCRIDQAVTDGMGNNTDAGYKCDTIGGSSGSPVLARSSHKVVALHHLGNGSSCTSDLNRGALISKIWPQVSSFFPNGIPDGSDNTGGNKVPVADFSVTTNQLTATFTDKSSDPDGSVVSYSWNFGDNNTSSIANPTHNYSLSGSYNVALTVTDNEGATNTVNKNLTVSDGSDPSVLKNGIPVNNLSASSGEELNYTMDVPSGATGIQFDISGGSGDADLYVKFGAKPTDTSYDCRPYKGGNNESCTGTETGGTYYIRLKAYSNFSGVSLVGKFTENGTGGDPINRTENISSIASGEWARFTQVLSAGYTSLNVSISGGSGDADLYVRKGAASTLTSYDCRPYKSGNSESCNFTNPEADTWYIDVRGYSAASDVTLKIEATKAQ</sequence>
<comment type="caution">
    <text evidence="3">The sequence shown here is derived from an EMBL/GenBank/DDBJ whole genome shotgun (WGS) entry which is preliminary data.</text>
</comment>
<dbReference type="InterPro" id="IPR022409">
    <property type="entry name" value="PKD/Chitinase_dom"/>
</dbReference>
<dbReference type="InterPro" id="IPR035986">
    <property type="entry name" value="PKD_dom_sf"/>
</dbReference>
<dbReference type="InterPro" id="IPR043504">
    <property type="entry name" value="Peptidase_S1_PA_chymotrypsin"/>
</dbReference>
<dbReference type="Pfam" id="PF04151">
    <property type="entry name" value="PPC"/>
    <property type="match status" value="2"/>
</dbReference>
<dbReference type="PROSITE" id="PS50093">
    <property type="entry name" value="PKD"/>
    <property type="match status" value="1"/>
</dbReference>
<dbReference type="Gene3D" id="2.40.10.10">
    <property type="entry name" value="Trypsin-like serine proteases"/>
    <property type="match status" value="2"/>
</dbReference>
<dbReference type="SMART" id="SM00089">
    <property type="entry name" value="PKD"/>
    <property type="match status" value="1"/>
</dbReference>
<dbReference type="SUPFAM" id="SSF50494">
    <property type="entry name" value="Trypsin-like serine proteases"/>
    <property type="match status" value="1"/>
</dbReference>
<dbReference type="InterPro" id="IPR000601">
    <property type="entry name" value="PKD_dom"/>
</dbReference>
<name>A0ABV2BQY5_9GAMM</name>
<feature type="domain" description="PKD" evidence="2">
    <location>
        <begin position="446"/>
        <end position="526"/>
    </location>
</feature>
<dbReference type="EMBL" id="JBEVCJ010000003">
    <property type="protein sequence ID" value="MET1254344.1"/>
    <property type="molecule type" value="Genomic_DNA"/>
</dbReference>
<evidence type="ECO:0000256" key="1">
    <source>
        <dbReference type="ARBA" id="ARBA00001913"/>
    </source>
</evidence>
<dbReference type="SUPFAM" id="SSF49299">
    <property type="entry name" value="PKD domain"/>
    <property type="match status" value="1"/>
</dbReference>
<dbReference type="InterPro" id="IPR009003">
    <property type="entry name" value="Peptidase_S1_PA"/>
</dbReference>
<dbReference type="Gene3D" id="2.60.40.10">
    <property type="entry name" value="Immunoglobulins"/>
    <property type="match status" value="1"/>
</dbReference>
<evidence type="ECO:0000313" key="3">
    <source>
        <dbReference type="EMBL" id="MET1254344.1"/>
    </source>
</evidence>
<reference evidence="3 4" key="1">
    <citation type="submission" date="2024-06" db="EMBL/GenBank/DDBJ databases">
        <authorList>
            <person name="Li F."/>
        </authorList>
    </citation>
    <scope>NUCLEOTIDE SEQUENCE [LARGE SCALE GENOMIC DNA]</scope>
    <source>
        <strain evidence="3 4">GXAS 311</strain>
    </source>
</reference>
<evidence type="ECO:0000259" key="2">
    <source>
        <dbReference type="PROSITE" id="PS50093"/>
    </source>
</evidence>
<dbReference type="PANTHER" id="PTHR36234">
    <property type="entry name" value="LYSYL ENDOPEPTIDASE"/>
    <property type="match status" value="1"/>
</dbReference>
<dbReference type="RefSeq" id="WP_353873901.1">
    <property type="nucleotide sequence ID" value="NZ_JBEVCJ010000003.1"/>
</dbReference>
<dbReference type="Gene3D" id="2.60.120.380">
    <property type="match status" value="2"/>
</dbReference>
<dbReference type="Pfam" id="PF18911">
    <property type="entry name" value="PKD_4"/>
    <property type="match status" value="1"/>
</dbReference>
<dbReference type="Pfam" id="PF13365">
    <property type="entry name" value="Trypsin_2"/>
    <property type="match status" value="1"/>
</dbReference>
<dbReference type="PANTHER" id="PTHR36234:SF5">
    <property type="entry name" value="LYSYL ENDOPEPTIDASE"/>
    <property type="match status" value="1"/>
</dbReference>
<protein>
    <submittedName>
        <fullName evidence="3">Pre-peptidase C-terminal domain-containing protein</fullName>
    </submittedName>
</protein>
<evidence type="ECO:0000313" key="4">
    <source>
        <dbReference type="Proteomes" id="UP001548189"/>
    </source>
</evidence>
<dbReference type="Proteomes" id="UP001548189">
    <property type="component" value="Unassembled WGS sequence"/>
</dbReference>
<accession>A0ABV2BQY5</accession>
<dbReference type="CDD" id="cd00146">
    <property type="entry name" value="PKD"/>
    <property type="match status" value="1"/>
</dbReference>
<dbReference type="InterPro" id="IPR013783">
    <property type="entry name" value="Ig-like_fold"/>
</dbReference>
<keyword evidence="4" id="KW-1185">Reference proteome</keyword>
<organism evidence="3 4">
    <name type="scientific">Aliikangiella maris</name>
    <dbReference type="NCBI Taxonomy" id="3162458"/>
    <lineage>
        <taxon>Bacteria</taxon>
        <taxon>Pseudomonadati</taxon>
        <taxon>Pseudomonadota</taxon>
        <taxon>Gammaproteobacteria</taxon>
        <taxon>Oceanospirillales</taxon>
        <taxon>Pleioneaceae</taxon>
        <taxon>Aliikangiella</taxon>
    </lineage>
</organism>